<dbReference type="Gene3D" id="3.30.830.10">
    <property type="entry name" value="Metalloenzyme, LuxS/M16 peptidase-like"/>
    <property type="match status" value="2"/>
</dbReference>
<dbReference type="InterPro" id="IPR011249">
    <property type="entry name" value="Metalloenz_LuxS/M16"/>
</dbReference>
<dbReference type="GO" id="GO:0046872">
    <property type="term" value="F:metal ion binding"/>
    <property type="evidence" value="ECO:0007669"/>
    <property type="project" value="InterPro"/>
</dbReference>
<proteinExistence type="inferred from homology"/>
<name>A0A837IE76_9BACT</name>
<dbReference type="Proteomes" id="UP000034078">
    <property type="component" value="Unassembled WGS sequence"/>
</dbReference>
<sequence>MRFSPKVHKLGKLRVVLVPEDRESVTVRVMIGTGSREENDHEAGSAHFLEHFVFKGTKQFPKMYDINEAVEKVGGAFNAYTGQNEMGFWVKMDKGNLNLAARIVGQVVTEPILPQAHFGKERGTILEELNMHEDRPNSKAAEECEKLLFGETNMGRPIIGTVKSLNEMTVKELRKYFEKWFVAENMVVGVVGSFGSEAEVLEIIKREFAPLITDDRKSPEKNKFVWDVQTEPRLRLTTRKVEQAAVVMAFRGIDMNDERRFALELTNIILGDGWLSRLMKEVREERGWAYAIGSDADLFSDAGAVLIGAGLPKNKLNEAVELMIEISLGLAGKGKWQITAEEVAIAKDTFKGRLALAFDRPETVLGSALEDMIFREKIYSPEEIIEKIERVTLAEIHSIAREIFKRENLSISVVGDYKKLDFKI</sequence>
<feature type="domain" description="Peptidase M16 N-terminal" evidence="3">
    <location>
        <begin position="17"/>
        <end position="161"/>
    </location>
</feature>
<dbReference type="InterPro" id="IPR001431">
    <property type="entry name" value="Pept_M16_Zn_BS"/>
</dbReference>
<dbReference type="GO" id="GO:0004222">
    <property type="term" value="F:metalloendopeptidase activity"/>
    <property type="evidence" value="ECO:0007669"/>
    <property type="project" value="InterPro"/>
</dbReference>
<evidence type="ECO:0000259" key="3">
    <source>
        <dbReference type="Pfam" id="PF00675"/>
    </source>
</evidence>
<comment type="similarity">
    <text evidence="1 2">Belongs to the peptidase M16 family.</text>
</comment>
<evidence type="ECO:0000259" key="4">
    <source>
        <dbReference type="Pfam" id="PF05193"/>
    </source>
</evidence>
<evidence type="ECO:0000256" key="2">
    <source>
        <dbReference type="RuleBase" id="RU004447"/>
    </source>
</evidence>
<protein>
    <submittedName>
        <fullName evidence="5">Peptidase M16 domain protein</fullName>
    </submittedName>
</protein>
<gene>
    <name evidence="5" type="ORF">UX01_C0009G0043</name>
</gene>
<dbReference type="SUPFAM" id="SSF63411">
    <property type="entry name" value="LuxS/MPP-like metallohydrolase"/>
    <property type="match status" value="2"/>
</dbReference>
<dbReference type="InterPro" id="IPR050361">
    <property type="entry name" value="MPP/UQCRC_Complex"/>
</dbReference>
<evidence type="ECO:0000313" key="6">
    <source>
        <dbReference type="Proteomes" id="UP000034078"/>
    </source>
</evidence>
<comment type="caution">
    <text evidence="5">The sequence shown here is derived from an EMBL/GenBank/DDBJ whole genome shotgun (WGS) entry which is preliminary data.</text>
</comment>
<dbReference type="AlphaFoldDB" id="A0A837IE76"/>
<dbReference type="Pfam" id="PF00675">
    <property type="entry name" value="Peptidase_M16"/>
    <property type="match status" value="1"/>
</dbReference>
<dbReference type="Pfam" id="PF05193">
    <property type="entry name" value="Peptidase_M16_C"/>
    <property type="match status" value="1"/>
</dbReference>
<dbReference type="PANTHER" id="PTHR11851">
    <property type="entry name" value="METALLOPROTEASE"/>
    <property type="match status" value="1"/>
</dbReference>
<dbReference type="PANTHER" id="PTHR11851:SF49">
    <property type="entry name" value="MITOCHONDRIAL-PROCESSING PEPTIDASE SUBUNIT ALPHA"/>
    <property type="match status" value="1"/>
</dbReference>
<dbReference type="PROSITE" id="PS00143">
    <property type="entry name" value="INSULINASE"/>
    <property type="match status" value="1"/>
</dbReference>
<dbReference type="InterPro" id="IPR007863">
    <property type="entry name" value="Peptidase_M16_C"/>
</dbReference>
<dbReference type="InterPro" id="IPR011765">
    <property type="entry name" value="Pept_M16_N"/>
</dbReference>
<evidence type="ECO:0000313" key="5">
    <source>
        <dbReference type="EMBL" id="KKT99613.1"/>
    </source>
</evidence>
<feature type="domain" description="Peptidase M16 C-terminal" evidence="4">
    <location>
        <begin position="168"/>
        <end position="348"/>
    </location>
</feature>
<evidence type="ECO:0000256" key="1">
    <source>
        <dbReference type="ARBA" id="ARBA00007261"/>
    </source>
</evidence>
<organism evidence="5 6">
    <name type="scientific">Candidatus Collierbacteria bacterium GW2011_GWB2_45_17</name>
    <dbReference type="NCBI Taxonomy" id="1618388"/>
    <lineage>
        <taxon>Bacteria</taxon>
        <taxon>Candidatus Collieribacteriota</taxon>
    </lineage>
</organism>
<dbReference type="GO" id="GO:0006508">
    <property type="term" value="P:proteolysis"/>
    <property type="evidence" value="ECO:0007669"/>
    <property type="project" value="InterPro"/>
</dbReference>
<dbReference type="EMBL" id="LCKO01000009">
    <property type="protein sequence ID" value="KKT99613.1"/>
    <property type="molecule type" value="Genomic_DNA"/>
</dbReference>
<reference evidence="5 6" key="1">
    <citation type="journal article" date="2015" name="Nature">
        <title>rRNA introns, odd ribosomes, and small enigmatic genomes across a large radiation of phyla.</title>
        <authorList>
            <person name="Brown C.T."/>
            <person name="Hug L.A."/>
            <person name="Thomas B.C."/>
            <person name="Sharon I."/>
            <person name="Castelle C.J."/>
            <person name="Singh A."/>
            <person name="Wilkins M.J."/>
            <person name="Williams K.H."/>
            <person name="Banfield J.F."/>
        </authorList>
    </citation>
    <scope>NUCLEOTIDE SEQUENCE [LARGE SCALE GENOMIC DNA]</scope>
</reference>
<accession>A0A837IE76</accession>